<sequence>MDVESIPRPSVVDLLEGRLREDNLSGRRRPGSLLPPERLTNTLFNAYLPVRRSLRMPFEDAATAAGRLAPVVRAVAERRVEEAQRAAEAYLRSTEKIMLSSLSRARQRPTDDPSG</sequence>
<accession>A0A918DA03</accession>
<dbReference type="AlphaFoldDB" id="A0A918DA03"/>
<dbReference type="RefSeq" id="WP_189191262.1">
    <property type="nucleotide sequence ID" value="NZ_BMMM01000021.1"/>
</dbReference>
<name>A0A918DA03_9ACTN</name>
<gene>
    <name evidence="1" type="ORF">GCM10011579_082790</name>
</gene>
<reference evidence="1 2" key="1">
    <citation type="journal article" date="2014" name="Int. J. Syst. Evol. Microbiol.">
        <title>Complete genome sequence of Corynebacterium casei LMG S-19264T (=DSM 44701T), isolated from a smear-ripened cheese.</title>
        <authorList>
            <consortium name="US DOE Joint Genome Institute (JGI-PGF)"/>
            <person name="Walter F."/>
            <person name="Albersmeier A."/>
            <person name="Kalinowski J."/>
            <person name="Ruckert C."/>
        </authorList>
    </citation>
    <scope>NUCLEOTIDE SEQUENCE [LARGE SCALE GENOMIC DNA]</scope>
    <source>
        <strain evidence="1 2">CGMCC 4.7111</strain>
    </source>
</reference>
<dbReference type="Proteomes" id="UP000600365">
    <property type="component" value="Unassembled WGS sequence"/>
</dbReference>
<keyword evidence="2" id="KW-1185">Reference proteome</keyword>
<protein>
    <submittedName>
        <fullName evidence="1">Uncharacterized protein</fullName>
    </submittedName>
</protein>
<dbReference type="EMBL" id="BMMM01000021">
    <property type="protein sequence ID" value="GGN88767.1"/>
    <property type="molecule type" value="Genomic_DNA"/>
</dbReference>
<comment type="caution">
    <text evidence="1">The sequence shown here is derived from an EMBL/GenBank/DDBJ whole genome shotgun (WGS) entry which is preliminary data.</text>
</comment>
<evidence type="ECO:0000313" key="1">
    <source>
        <dbReference type="EMBL" id="GGN88767.1"/>
    </source>
</evidence>
<organism evidence="1 2">
    <name type="scientific">Streptomyces albiflavescens</name>
    <dbReference type="NCBI Taxonomy" id="1623582"/>
    <lineage>
        <taxon>Bacteria</taxon>
        <taxon>Bacillati</taxon>
        <taxon>Actinomycetota</taxon>
        <taxon>Actinomycetes</taxon>
        <taxon>Kitasatosporales</taxon>
        <taxon>Streptomycetaceae</taxon>
        <taxon>Streptomyces</taxon>
    </lineage>
</organism>
<evidence type="ECO:0000313" key="2">
    <source>
        <dbReference type="Proteomes" id="UP000600365"/>
    </source>
</evidence>
<proteinExistence type="predicted"/>